<dbReference type="Pfam" id="PF10604">
    <property type="entry name" value="Polyketide_cyc2"/>
    <property type="match status" value="1"/>
</dbReference>
<proteinExistence type="predicted"/>
<keyword evidence="2" id="KW-1185">Reference proteome</keyword>
<sequence length="154" mass="16949">MSVLITTTLIHAPAALVFDLARDVREHTAALVHTAERTVAPGRVSGLLEAGDLVCFRARHFGLPLALDARVVEVDAPRRFSDEQVRGPFRTLRHDHVFAETGAGTLVTDRIVWESPLGLLGRVADEVAVRRQLLSILIARNAHLKRRAEVRATP</sequence>
<dbReference type="RefSeq" id="WP_344654636.1">
    <property type="nucleotide sequence ID" value="NZ_BAAAGX010000046.1"/>
</dbReference>
<reference evidence="1 2" key="1">
    <citation type="journal article" date="2019" name="Int. J. Syst. Evol. Microbiol.">
        <title>The Global Catalogue of Microorganisms (GCM) 10K type strain sequencing project: providing services to taxonomists for standard genome sequencing and annotation.</title>
        <authorList>
            <consortium name="The Broad Institute Genomics Platform"/>
            <consortium name="The Broad Institute Genome Sequencing Center for Infectious Disease"/>
            <person name="Wu L."/>
            <person name="Ma J."/>
        </authorList>
    </citation>
    <scope>NUCLEOTIDE SEQUENCE [LARGE SCALE GENOMIC DNA]</scope>
    <source>
        <strain evidence="1 2">JCM 10425</strain>
    </source>
</reference>
<organism evidence="1 2">
    <name type="scientific">Cryptosporangium japonicum</name>
    <dbReference type="NCBI Taxonomy" id="80872"/>
    <lineage>
        <taxon>Bacteria</taxon>
        <taxon>Bacillati</taxon>
        <taxon>Actinomycetota</taxon>
        <taxon>Actinomycetes</taxon>
        <taxon>Cryptosporangiales</taxon>
        <taxon>Cryptosporangiaceae</taxon>
        <taxon>Cryptosporangium</taxon>
    </lineage>
</organism>
<dbReference type="Gene3D" id="3.30.530.20">
    <property type="match status" value="1"/>
</dbReference>
<gene>
    <name evidence="1" type="ORF">GCM10009539_84990</name>
</gene>
<evidence type="ECO:0000313" key="2">
    <source>
        <dbReference type="Proteomes" id="UP001500967"/>
    </source>
</evidence>
<comment type="caution">
    <text evidence="1">The sequence shown here is derived from an EMBL/GenBank/DDBJ whole genome shotgun (WGS) entry which is preliminary data.</text>
</comment>
<name>A0ABN0VAY9_9ACTN</name>
<evidence type="ECO:0000313" key="1">
    <source>
        <dbReference type="EMBL" id="GAA0283887.1"/>
    </source>
</evidence>
<dbReference type="InterPro" id="IPR019587">
    <property type="entry name" value="Polyketide_cyclase/dehydratase"/>
</dbReference>
<protein>
    <submittedName>
        <fullName evidence="1">Uncharacterized protein</fullName>
    </submittedName>
</protein>
<dbReference type="CDD" id="cd07820">
    <property type="entry name" value="SRPBCC_3"/>
    <property type="match status" value="1"/>
</dbReference>
<dbReference type="Proteomes" id="UP001500967">
    <property type="component" value="Unassembled WGS sequence"/>
</dbReference>
<accession>A0ABN0VAY9</accession>
<dbReference type="EMBL" id="BAAAGX010000046">
    <property type="protein sequence ID" value="GAA0283887.1"/>
    <property type="molecule type" value="Genomic_DNA"/>
</dbReference>
<dbReference type="SUPFAM" id="SSF55961">
    <property type="entry name" value="Bet v1-like"/>
    <property type="match status" value="1"/>
</dbReference>
<dbReference type="InterPro" id="IPR023393">
    <property type="entry name" value="START-like_dom_sf"/>
</dbReference>